<sequence>MIIILLITGILIKAQDALGNDISGDNQIGEVNEFLKRPIVVRALDSNKNPRPNVLVMFSLLYEPEENILSKRFAELEPDTVKTDKDGYAKVWVKLGGAKGKYFILAKCEGESLIFSQVGLEKNWFLFILLSIIGGLALFIFGLNYGSKGLIRMAGSKMRDVLFTITKNRIFALITGIFITIILGSSTAASVLLVRFASLGIISLVPALGILLGADIGTTIVVQLLAFKISDYAILIVAVGVFLRLLFPGLRNIAQFIFGIGLLFFSLKIMSGPIGNLKYLPGFSSAVNYLGSSVVFGILIGAFFAFVLHSSAALIGFILVLAFESLIPLSSALPLVLGANLGTTFSTILASNTTNGRRVATGNLMFKIIMVLIIAPLLGVMEKFLGIIGGDVAREIANFHTIFNICTALLFLPLLEPSSRLLEKIITETKEEILRIKRLDPAFLSAPSIALGQAAKEILLMADITMKMLEESIKVFENRDIVLRKKIIETDDEVDKIEEMVTPYISQITRDEVDEEIIKIQQTLLCAVAELEHIGDIISKNLMNYAKKQIDSGLSFSEEGFIEIKEFHNFVLETLRMAVNSLATHDKRLAKKAGQRREIGLEYAKRYEANHLSRLSRGLKETIETSTIHLDIISDLERINFHASEIGRALL</sequence>
<evidence type="ECO:0000256" key="2">
    <source>
        <dbReference type="ARBA" id="ARBA00022475"/>
    </source>
</evidence>
<dbReference type="InterPro" id="IPR038078">
    <property type="entry name" value="PhoU-like_sf"/>
</dbReference>
<feature type="transmembrane region" description="Helical" evidence="6">
    <location>
        <begin position="199"/>
        <end position="222"/>
    </location>
</feature>
<dbReference type="SUPFAM" id="SSF109755">
    <property type="entry name" value="PhoU-like"/>
    <property type="match status" value="1"/>
</dbReference>
<gene>
    <name evidence="8" type="ORF">ENV60_08525</name>
</gene>
<feature type="domain" description="PhoU" evidence="7">
    <location>
        <begin position="458"/>
        <end position="539"/>
    </location>
</feature>
<proteinExistence type="predicted"/>
<evidence type="ECO:0000313" key="8">
    <source>
        <dbReference type="EMBL" id="HGV98322.1"/>
    </source>
</evidence>
<feature type="transmembrane region" description="Helical" evidence="6">
    <location>
        <begin position="397"/>
        <end position="415"/>
    </location>
</feature>
<feature type="transmembrane region" description="Helical" evidence="6">
    <location>
        <begin position="168"/>
        <end position="193"/>
    </location>
</feature>
<dbReference type="InterPro" id="IPR008964">
    <property type="entry name" value="Invasin/intimin_cell_adhesion"/>
</dbReference>
<protein>
    <recommendedName>
        <fullName evidence="7">PhoU domain-containing protein</fullName>
    </recommendedName>
</protein>
<evidence type="ECO:0000256" key="4">
    <source>
        <dbReference type="ARBA" id="ARBA00022989"/>
    </source>
</evidence>
<feature type="transmembrane region" description="Helical" evidence="6">
    <location>
        <begin position="286"/>
        <end position="308"/>
    </location>
</feature>
<evidence type="ECO:0000256" key="6">
    <source>
        <dbReference type="SAM" id="Phobius"/>
    </source>
</evidence>
<evidence type="ECO:0000259" key="7">
    <source>
        <dbReference type="Pfam" id="PF01895"/>
    </source>
</evidence>
<dbReference type="PANTHER" id="PTHR10010:SF46">
    <property type="entry name" value="SODIUM-DEPENDENT PHOSPHATE TRANSPORT PROTEIN 2B"/>
    <property type="match status" value="1"/>
</dbReference>
<comment type="subcellular location">
    <subcellularLocation>
        <location evidence="1">Cell membrane</location>
        <topology evidence="1">Multi-pass membrane protein</topology>
    </subcellularLocation>
</comment>
<evidence type="ECO:0000256" key="5">
    <source>
        <dbReference type="ARBA" id="ARBA00023136"/>
    </source>
</evidence>
<feature type="transmembrane region" description="Helical" evidence="6">
    <location>
        <begin position="314"/>
        <end position="343"/>
    </location>
</feature>
<dbReference type="SUPFAM" id="SSF49373">
    <property type="entry name" value="Invasin/intimin cell-adhesion fragments"/>
    <property type="match status" value="1"/>
</dbReference>
<dbReference type="GO" id="GO:0044341">
    <property type="term" value="P:sodium-dependent phosphate transport"/>
    <property type="evidence" value="ECO:0007669"/>
    <property type="project" value="InterPro"/>
</dbReference>
<feature type="transmembrane region" description="Helical" evidence="6">
    <location>
        <begin position="229"/>
        <end position="247"/>
    </location>
</feature>
<dbReference type="GO" id="GO:0005886">
    <property type="term" value="C:plasma membrane"/>
    <property type="evidence" value="ECO:0007669"/>
    <property type="project" value="UniProtKB-SubCell"/>
</dbReference>
<dbReference type="Pfam" id="PF02690">
    <property type="entry name" value="Na_Pi_cotrans"/>
    <property type="match status" value="2"/>
</dbReference>
<keyword evidence="5 6" id="KW-0472">Membrane</keyword>
<dbReference type="PANTHER" id="PTHR10010">
    <property type="entry name" value="SOLUTE CARRIER FAMILY 34 SODIUM PHOSPHATE , MEMBER 2-RELATED"/>
    <property type="match status" value="1"/>
</dbReference>
<keyword evidence="3 6" id="KW-0812">Transmembrane</keyword>
<evidence type="ECO:0000256" key="3">
    <source>
        <dbReference type="ARBA" id="ARBA00022692"/>
    </source>
</evidence>
<feature type="domain" description="PhoU" evidence="7">
    <location>
        <begin position="564"/>
        <end position="648"/>
    </location>
</feature>
<reference evidence="8" key="1">
    <citation type="journal article" date="2020" name="mSystems">
        <title>Genome- and Community-Level Interaction Insights into Carbon Utilization and Element Cycling Functions of Hydrothermarchaeota in Hydrothermal Sediment.</title>
        <authorList>
            <person name="Zhou Z."/>
            <person name="Liu Y."/>
            <person name="Xu W."/>
            <person name="Pan J."/>
            <person name="Luo Z.H."/>
            <person name="Li M."/>
        </authorList>
    </citation>
    <scope>NUCLEOTIDE SEQUENCE [LARGE SCALE GENOMIC DNA]</scope>
    <source>
        <strain evidence="8">SpSt-774</strain>
    </source>
</reference>
<name>A0A7C4TEH0_UNCW3</name>
<dbReference type="EMBL" id="DTGZ01000161">
    <property type="protein sequence ID" value="HGV98322.1"/>
    <property type="molecule type" value="Genomic_DNA"/>
</dbReference>
<feature type="transmembrane region" description="Helical" evidence="6">
    <location>
        <begin position="253"/>
        <end position="274"/>
    </location>
</feature>
<accession>A0A7C4TEH0</accession>
<comment type="caution">
    <text evidence="8">The sequence shown here is derived from an EMBL/GenBank/DDBJ whole genome shotgun (WGS) entry which is preliminary data.</text>
</comment>
<dbReference type="GO" id="GO:0005436">
    <property type="term" value="F:sodium:phosphate symporter activity"/>
    <property type="evidence" value="ECO:0007669"/>
    <property type="project" value="InterPro"/>
</dbReference>
<keyword evidence="4 6" id="KW-1133">Transmembrane helix</keyword>
<dbReference type="Pfam" id="PF01895">
    <property type="entry name" value="PhoU"/>
    <property type="match status" value="2"/>
</dbReference>
<dbReference type="AlphaFoldDB" id="A0A7C4TEH0"/>
<evidence type="ECO:0000256" key="1">
    <source>
        <dbReference type="ARBA" id="ARBA00004651"/>
    </source>
</evidence>
<dbReference type="Gene3D" id="1.20.58.220">
    <property type="entry name" value="Phosphate transport system protein phou homolog 2, domain 2"/>
    <property type="match status" value="1"/>
</dbReference>
<dbReference type="InterPro" id="IPR003841">
    <property type="entry name" value="Na/Pi_transpt"/>
</dbReference>
<keyword evidence="2" id="KW-1003">Cell membrane</keyword>
<feature type="transmembrane region" description="Helical" evidence="6">
    <location>
        <begin position="124"/>
        <end position="147"/>
    </location>
</feature>
<dbReference type="NCBIfam" id="NF037997">
    <property type="entry name" value="Na_Pi_symport"/>
    <property type="match status" value="1"/>
</dbReference>
<feature type="transmembrane region" description="Helical" evidence="6">
    <location>
        <begin position="364"/>
        <end position="385"/>
    </location>
</feature>
<organism evidence="8">
    <name type="scientific">candidate division WOR-3 bacterium</name>
    <dbReference type="NCBI Taxonomy" id="2052148"/>
    <lineage>
        <taxon>Bacteria</taxon>
        <taxon>Bacteria division WOR-3</taxon>
    </lineage>
</organism>
<dbReference type="InterPro" id="IPR026022">
    <property type="entry name" value="PhoU_dom"/>
</dbReference>